<protein>
    <submittedName>
        <fullName evidence="2">Putative internal virion protein C</fullName>
    </submittedName>
</protein>
<sequence length="728" mass="79118">MAANNAYMLWRQFSGQPRVSKGIEGPGYRAQGQERTVDLSGPSVASRLADFANTATQAFVGFQKQQYQEADEKVQAFMKDKTVDEYRQAMKDGNVPFQDDTVAMSVLHNKAAYTSALQVEQDVEDQIQQGKFKDFNEADEYRVKALNNARKQYAGQFGVTEDNPAFNAGFDRDQERRRETLLRLQTNVTNKRLAQEAMMVAKTDMVAPLPEVLQGFGAEGAAKYIVFQATQADKTGLARSDADKLALVQHGIESIVDLKGGADVLERLGAEELEIGGTKAKLRDLMGGGKFDLAVTKARTAEFERDGQAFVQQEANYTDWISKRDSASASKNLETVLAANKGQRTPQVERASAVLSHIKRLEEHDAQVQATALAKAQEDAVRQRGAIQTLGGILAGSITGGVDTSPEGLGLKNRDELVQVERTILDNIPDGPQKDQAILKLATTVPNGYAFKAVKGIVDGAEMDWEVMQSQINSGNKDVKVPGSVERAIALTKIEPTALLAANGGKQPSFMKAVESAARIGFTPAQVAQSQAAWKALPEKERTAKIASLSKTPTFAKTGLPLTASNVETLQTSAGVYMSLGLDPDSAMRMADQDFRDQNVVFPNKAGAVHKSFFQFDGSRTTFDAGKATFDTILGETTKGWGVDTDRAFVDYDPQAQVARVRNVMTGETRVVTQQDLRALYEKGAKAAGEAQLKETKKTIQKESQRQKKRSEITPDDIAAAAGVGTVR</sequence>
<dbReference type="Proteomes" id="UP000008913">
    <property type="component" value="Segment"/>
</dbReference>
<proteinExistence type="predicted"/>
<dbReference type="GeneID" id="18559180"/>
<name>E5RV24_9CAUD</name>
<dbReference type="InterPro" id="IPR038993">
    <property type="entry name" value="Gp15"/>
</dbReference>
<dbReference type="KEGG" id="vg:18559180"/>
<organism evidence="2 3">
    <name type="scientific">Ralstonia phage RSB2</name>
    <dbReference type="NCBI Taxonomy" id="913183"/>
    <lineage>
        <taxon>Viruses</taxon>
        <taxon>Duplodnaviria</taxon>
        <taxon>Heunggongvirae</taxon>
        <taxon>Uroviricota</taxon>
        <taxon>Caudoviricetes</taxon>
        <taxon>Autographivirales</taxon>
        <taxon>Autotranscriptaviridae</taxon>
        <taxon>Kelmasvirus</taxon>
        <taxon>Kelmasvirus RSB2</taxon>
    </lineage>
</organism>
<dbReference type="EMBL" id="AB597179">
    <property type="protein sequence ID" value="BAJ51832.1"/>
    <property type="molecule type" value="Genomic_DNA"/>
</dbReference>
<dbReference type="Pfam" id="PF26212">
    <property type="entry name" value="Phage_T7_Gp15"/>
    <property type="match status" value="1"/>
</dbReference>
<dbReference type="OrthoDB" id="2551at10239"/>
<feature type="region of interest" description="Disordered" evidence="1">
    <location>
        <begin position="687"/>
        <end position="728"/>
    </location>
</feature>
<evidence type="ECO:0000256" key="1">
    <source>
        <dbReference type="SAM" id="MobiDB-lite"/>
    </source>
</evidence>
<accession>E5RV24</accession>
<dbReference type="RefSeq" id="YP_009017765.1">
    <property type="nucleotide sequence ID" value="NC_023736.1"/>
</dbReference>
<evidence type="ECO:0000313" key="2">
    <source>
        <dbReference type="EMBL" id="BAJ51832.1"/>
    </source>
</evidence>
<reference evidence="2 3" key="1">
    <citation type="submission" date="2010-10" db="EMBL/GenBank/DDBJ databases">
        <title>Genomic analysis of Ralstonia solanacearum phages RSB2 and RSB3.</title>
        <authorList>
            <person name="Kawasaki T."/>
            <person name="Ishikawa H."/>
            <person name="Shimizu M."/>
            <person name="Omoto W."/>
            <person name="Fujie M."/>
            <person name="Yamada T."/>
        </authorList>
    </citation>
    <scope>NUCLEOTIDE SEQUENCE [LARGE SCALE GENOMIC DNA]</scope>
    <source>
        <strain evidence="2">RSB2</strain>
    </source>
</reference>
<evidence type="ECO:0000313" key="3">
    <source>
        <dbReference type="Proteomes" id="UP000008913"/>
    </source>
</evidence>
<feature type="compositionally biased region" description="Basic and acidic residues" evidence="1">
    <location>
        <begin position="692"/>
        <end position="713"/>
    </location>
</feature>
<gene>
    <name evidence="2" type="primary">ORF44</name>
</gene>
<keyword evidence="3" id="KW-1185">Reference proteome</keyword>